<comment type="function">
    <text evidence="5">Methylates the class 1 translation termination release factors RF1/PrfA and RF2/PrfB on the glutamine residue of the universally conserved GGQ motif.</text>
</comment>
<dbReference type="InterPro" id="IPR002052">
    <property type="entry name" value="DNA_methylase_N6_adenine_CS"/>
</dbReference>
<dbReference type="InterPro" id="IPR007848">
    <property type="entry name" value="Small_mtfrase_dom"/>
</dbReference>
<evidence type="ECO:0000256" key="3">
    <source>
        <dbReference type="ARBA" id="ARBA00022691"/>
    </source>
</evidence>
<dbReference type="InterPro" id="IPR040758">
    <property type="entry name" value="PrmC_N"/>
</dbReference>
<keyword evidence="9" id="KW-1185">Reference proteome</keyword>
<dbReference type="NCBIfam" id="TIGR00536">
    <property type="entry name" value="hemK_fam"/>
    <property type="match status" value="1"/>
</dbReference>
<dbReference type="GO" id="GO:0032259">
    <property type="term" value="P:methylation"/>
    <property type="evidence" value="ECO:0007669"/>
    <property type="project" value="UniProtKB-KW"/>
</dbReference>
<evidence type="ECO:0000256" key="4">
    <source>
        <dbReference type="ARBA" id="ARBA00048391"/>
    </source>
</evidence>
<dbReference type="PANTHER" id="PTHR18895:SF74">
    <property type="entry name" value="MTRF1L RELEASE FACTOR GLUTAMINE METHYLTRANSFERASE"/>
    <property type="match status" value="1"/>
</dbReference>
<feature type="domain" description="Release factor glutamine methyltransferase N-terminal" evidence="7">
    <location>
        <begin position="15"/>
        <end position="83"/>
    </location>
</feature>
<evidence type="ECO:0000256" key="1">
    <source>
        <dbReference type="ARBA" id="ARBA00022603"/>
    </source>
</evidence>
<reference evidence="8" key="1">
    <citation type="submission" date="2022-08" db="EMBL/GenBank/DDBJ databases">
        <title>Nisaea acidiphila sp. nov., isolated from a marine algal debris and emended description of the genus Nisaea Urios et al. 2008.</title>
        <authorList>
            <person name="Kwon K."/>
        </authorList>
    </citation>
    <scope>NUCLEOTIDE SEQUENCE</scope>
    <source>
        <strain evidence="8">MEBiC11861</strain>
    </source>
</reference>
<dbReference type="Proteomes" id="UP001060336">
    <property type="component" value="Chromosome"/>
</dbReference>
<dbReference type="EC" id="2.1.1.297" evidence="5"/>
<dbReference type="InterPro" id="IPR029063">
    <property type="entry name" value="SAM-dependent_MTases_sf"/>
</dbReference>
<dbReference type="CDD" id="cd02440">
    <property type="entry name" value="AdoMet_MTases"/>
    <property type="match status" value="1"/>
</dbReference>
<comment type="similarity">
    <text evidence="5">Belongs to the protein N5-glutamine methyltransferase family. PrmC subfamily.</text>
</comment>
<feature type="binding site" evidence="5">
    <location>
        <begin position="195"/>
        <end position="198"/>
    </location>
    <ligand>
        <name>substrate</name>
    </ligand>
</feature>
<dbReference type="HAMAP" id="MF_02126">
    <property type="entry name" value="RF_methyltr_PrmC"/>
    <property type="match status" value="1"/>
</dbReference>
<dbReference type="GO" id="GO:0003676">
    <property type="term" value="F:nucleic acid binding"/>
    <property type="evidence" value="ECO:0007669"/>
    <property type="project" value="InterPro"/>
</dbReference>
<dbReference type="Pfam" id="PF05175">
    <property type="entry name" value="MTS"/>
    <property type="match status" value="1"/>
</dbReference>
<keyword evidence="3 5" id="KW-0949">S-adenosyl-L-methionine</keyword>
<dbReference type="InterPro" id="IPR004556">
    <property type="entry name" value="HemK-like"/>
</dbReference>
<evidence type="ECO:0000259" key="6">
    <source>
        <dbReference type="Pfam" id="PF05175"/>
    </source>
</evidence>
<feature type="binding site" evidence="5">
    <location>
        <position position="152"/>
    </location>
    <ligand>
        <name>S-adenosyl-L-methionine</name>
        <dbReference type="ChEBI" id="CHEBI:59789"/>
    </ligand>
</feature>
<dbReference type="Gene3D" id="3.40.50.150">
    <property type="entry name" value="Vaccinia Virus protein VP39"/>
    <property type="match status" value="1"/>
</dbReference>
<dbReference type="KEGG" id="naci:NUH88_06950"/>
<feature type="binding site" evidence="5">
    <location>
        <position position="195"/>
    </location>
    <ligand>
        <name>S-adenosyl-L-methionine</name>
        <dbReference type="ChEBI" id="CHEBI:59789"/>
    </ligand>
</feature>
<name>A0A9J7AXA8_9PROT</name>
<dbReference type="NCBIfam" id="TIGR03534">
    <property type="entry name" value="RF_mod_PrmC"/>
    <property type="match status" value="1"/>
</dbReference>
<feature type="binding site" evidence="5">
    <location>
        <begin position="129"/>
        <end position="133"/>
    </location>
    <ligand>
        <name>S-adenosyl-L-methionine</name>
        <dbReference type="ChEBI" id="CHEBI:59789"/>
    </ligand>
</feature>
<evidence type="ECO:0000313" key="9">
    <source>
        <dbReference type="Proteomes" id="UP001060336"/>
    </source>
</evidence>
<keyword evidence="1 5" id="KW-0489">Methyltransferase</keyword>
<evidence type="ECO:0000256" key="5">
    <source>
        <dbReference type="HAMAP-Rule" id="MF_02126"/>
    </source>
</evidence>
<comment type="catalytic activity">
    <reaction evidence="4 5">
        <text>L-glutaminyl-[peptide chain release factor] + S-adenosyl-L-methionine = N(5)-methyl-L-glutaminyl-[peptide chain release factor] + S-adenosyl-L-homocysteine + H(+)</text>
        <dbReference type="Rhea" id="RHEA:42896"/>
        <dbReference type="Rhea" id="RHEA-COMP:10271"/>
        <dbReference type="Rhea" id="RHEA-COMP:10272"/>
        <dbReference type="ChEBI" id="CHEBI:15378"/>
        <dbReference type="ChEBI" id="CHEBI:30011"/>
        <dbReference type="ChEBI" id="CHEBI:57856"/>
        <dbReference type="ChEBI" id="CHEBI:59789"/>
        <dbReference type="ChEBI" id="CHEBI:61891"/>
        <dbReference type="EC" id="2.1.1.297"/>
    </reaction>
</comment>
<dbReference type="AlphaFoldDB" id="A0A9J7AXA8"/>
<dbReference type="SUPFAM" id="SSF53335">
    <property type="entry name" value="S-adenosyl-L-methionine-dependent methyltransferases"/>
    <property type="match status" value="1"/>
</dbReference>
<feature type="domain" description="Methyltransferase small" evidence="6">
    <location>
        <begin position="105"/>
        <end position="198"/>
    </location>
</feature>
<dbReference type="Gene3D" id="1.10.8.10">
    <property type="entry name" value="DNA helicase RuvA subunit, C-terminal domain"/>
    <property type="match status" value="1"/>
</dbReference>
<protein>
    <recommendedName>
        <fullName evidence="5">Release factor glutamine methyltransferase</fullName>
        <shortName evidence="5">RF MTase</shortName>
        <ecNumber evidence="5">2.1.1.297</ecNumber>
    </recommendedName>
    <alternativeName>
        <fullName evidence="5">N5-glutamine methyltransferase PrmC</fullName>
    </alternativeName>
    <alternativeName>
        <fullName evidence="5">Protein-(glutamine-N5) MTase PrmC</fullName>
    </alternativeName>
    <alternativeName>
        <fullName evidence="5">Protein-glutamine N-methyltransferase PrmC</fullName>
    </alternativeName>
</protein>
<keyword evidence="2 5" id="KW-0808">Transferase</keyword>
<dbReference type="InterPro" id="IPR050320">
    <property type="entry name" value="N5-glutamine_MTase"/>
</dbReference>
<dbReference type="GO" id="GO:0102559">
    <property type="term" value="F:peptide chain release factor N(5)-glutamine methyltransferase activity"/>
    <property type="evidence" value="ECO:0007669"/>
    <property type="project" value="UniProtKB-EC"/>
</dbReference>
<dbReference type="RefSeq" id="WP_257770905.1">
    <property type="nucleotide sequence ID" value="NZ_CP102480.1"/>
</dbReference>
<dbReference type="Pfam" id="PF17827">
    <property type="entry name" value="PrmC_N"/>
    <property type="match status" value="1"/>
</dbReference>
<dbReference type="PROSITE" id="PS00092">
    <property type="entry name" value="N6_MTASE"/>
    <property type="match status" value="1"/>
</dbReference>
<organism evidence="8 9">
    <name type="scientific">Nisaea acidiphila</name>
    <dbReference type="NCBI Taxonomy" id="1862145"/>
    <lineage>
        <taxon>Bacteria</taxon>
        <taxon>Pseudomonadati</taxon>
        <taxon>Pseudomonadota</taxon>
        <taxon>Alphaproteobacteria</taxon>
        <taxon>Rhodospirillales</taxon>
        <taxon>Thalassobaculaceae</taxon>
        <taxon>Nisaea</taxon>
    </lineage>
</organism>
<dbReference type="InterPro" id="IPR019874">
    <property type="entry name" value="RF_methyltr_PrmC"/>
</dbReference>
<accession>A0A9J7AXA8</accession>
<feature type="binding site" evidence="5">
    <location>
        <position position="181"/>
    </location>
    <ligand>
        <name>S-adenosyl-L-methionine</name>
        <dbReference type="ChEBI" id="CHEBI:59789"/>
    </ligand>
</feature>
<evidence type="ECO:0000313" key="8">
    <source>
        <dbReference type="EMBL" id="UUX51426.1"/>
    </source>
</evidence>
<dbReference type="PANTHER" id="PTHR18895">
    <property type="entry name" value="HEMK METHYLTRANSFERASE"/>
    <property type="match status" value="1"/>
</dbReference>
<gene>
    <name evidence="5 8" type="primary">prmC</name>
    <name evidence="8" type="ORF">NUH88_06950</name>
</gene>
<sequence length="289" mass="30896">MSPGGDGNGASIGGLLSAATRRLAAAGSGSARLDARLLLAHALGADDRLHGHEDEPVTPDGAAQFNVLLDRRLAGEPVSRILGNREFWSLEFELSPATLDPRPDSETLIDALRELRPDRSASLRILDLGTGTGCLLLAALSEYPNAEGVGVDIDPECVAISGRNAEKLCLSDRARMIRSSWARDVTGTFDIVLSNPPYIPSPEIENLQPEVRLHDPLRALDGGFDGLDAYRNIAENLASLLNRDGLALFEFGEGQGPEVARIMEAAGLSVAGFRNDLAGIQRCIQVRRN</sequence>
<proteinExistence type="inferred from homology"/>
<evidence type="ECO:0000259" key="7">
    <source>
        <dbReference type="Pfam" id="PF17827"/>
    </source>
</evidence>
<evidence type="ECO:0000256" key="2">
    <source>
        <dbReference type="ARBA" id="ARBA00022679"/>
    </source>
</evidence>
<dbReference type="EMBL" id="CP102480">
    <property type="protein sequence ID" value="UUX51426.1"/>
    <property type="molecule type" value="Genomic_DNA"/>
</dbReference>